<dbReference type="Pfam" id="PF00690">
    <property type="entry name" value="Cation_ATPase_N"/>
    <property type="match status" value="1"/>
</dbReference>
<feature type="domain" description="Cation-transporting P-type ATPase N-terminal" evidence="1">
    <location>
        <begin position="2"/>
        <end position="76"/>
    </location>
</feature>
<evidence type="ECO:0000259" key="1">
    <source>
        <dbReference type="SMART" id="SM00831"/>
    </source>
</evidence>
<dbReference type="InterPro" id="IPR023298">
    <property type="entry name" value="ATPase_P-typ_TM_dom_sf"/>
</dbReference>
<accession>A0A371IX78</accession>
<keyword evidence="3" id="KW-1185">Reference proteome</keyword>
<sequence length="94" mass="10314">MKYYNENQEGVLKELDVDSEKGLSSNEVKTRREKYGLNEFTPREEGSFWDDLKENLSEPMILILIAAAIISAVIGESHDAIGIVCAIAVGIGIG</sequence>
<dbReference type="InterPro" id="IPR004014">
    <property type="entry name" value="ATPase_P-typ_cation-transptr_N"/>
</dbReference>
<gene>
    <name evidence="2" type="ORF">CHL78_020060</name>
</gene>
<evidence type="ECO:0000313" key="2">
    <source>
        <dbReference type="EMBL" id="RDY25087.1"/>
    </source>
</evidence>
<evidence type="ECO:0000313" key="3">
    <source>
        <dbReference type="Proteomes" id="UP000215694"/>
    </source>
</evidence>
<protein>
    <submittedName>
        <fullName evidence="2">Calcium-translocating P-type ATPase, PMCA-type</fullName>
    </submittedName>
</protein>
<proteinExistence type="predicted"/>
<comment type="caution">
    <text evidence="2">The sequence shown here is derived from an EMBL/GenBank/DDBJ whole genome shotgun (WGS) entry which is preliminary data.</text>
</comment>
<dbReference type="SUPFAM" id="SSF81665">
    <property type="entry name" value="Calcium ATPase, transmembrane domain M"/>
    <property type="match status" value="1"/>
</dbReference>
<reference evidence="2 3" key="1">
    <citation type="journal article" date="2017" name="Genome Announc.">
        <title>Draft Genome Sequence of Romboutsia weinsteinii sp. nov. Strain CCRI-19649(T) Isolated from Surface Water.</title>
        <authorList>
            <person name="Maheux A.F."/>
            <person name="Boudreau D.K."/>
            <person name="Berube E."/>
            <person name="Boissinot M."/>
            <person name="Cantin P."/>
            <person name="Raymond F."/>
            <person name="Corbeil J."/>
            <person name="Omar R.F."/>
            <person name="Bergeron M.G."/>
        </authorList>
    </citation>
    <scope>NUCLEOTIDE SEQUENCE [LARGE SCALE GENOMIC DNA]</scope>
    <source>
        <strain evidence="2 3">CCRI-19649</strain>
    </source>
</reference>
<dbReference type="SMART" id="SM00831">
    <property type="entry name" value="Cation_ATPase_N"/>
    <property type="match status" value="1"/>
</dbReference>
<dbReference type="RefSeq" id="WP_243446494.1">
    <property type="nucleotide sequence ID" value="NZ_NOJY02000130.1"/>
</dbReference>
<dbReference type="PANTHER" id="PTHR42861">
    <property type="entry name" value="CALCIUM-TRANSPORTING ATPASE"/>
    <property type="match status" value="1"/>
</dbReference>
<dbReference type="Proteomes" id="UP000215694">
    <property type="component" value="Unassembled WGS sequence"/>
</dbReference>
<dbReference type="AlphaFoldDB" id="A0A371IX78"/>
<feature type="non-terminal residue" evidence="2">
    <location>
        <position position="94"/>
    </location>
</feature>
<organism evidence="2 3">
    <name type="scientific">Romboutsia weinsteinii</name>
    <dbReference type="NCBI Taxonomy" id="2020949"/>
    <lineage>
        <taxon>Bacteria</taxon>
        <taxon>Bacillati</taxon>
        <taxon>Bacillota</taxon>
        <taxon>Clostridia</taxon>
        <taxon>Peptostreptococcales</taxon>
        <taxon>Peptostreptococcaceae</taxon>
        <taxon>Romboutsia</taxon>
    </lineage>
</organism>
<name>A0A371IX78_9FIRM</name>
<dbReference type="EMBL" id="NOJY02000130">
    <property type="protein sequence ID" value="RDY25087.1"/>
    <property type="molecule type" value="Genomic_DNA"/>
</dbReference>
<dbReference type="Gene3D" id="1.20.1110.10">
    <property type="entry name" value="Calcium-transporting ATPase, transmembrane domain"/>
    <property type="match status" value="1"/>
</dbReference>
<dbReference type="Gene3D" id="2.70.150.10">
    <property type="entry name" value="Calcium-transporting ATPase, cytoplasmic transduction domain A"/>
    <property type="match status" value="1"/>
</dbReference>